<dbReference type="InterPro" id="IPR000835">
    <property type="entry name" value="HTH_MarR-typ"/>
</dbReference>
<dbReference type="InterPro" id="IPR036390">
    <property type="entry name" value="WH_DNA-bd_sf"/>
</dbReference>
<reference evidence="5 6" key="1">
    <citation type="submission" date="2015-08" db="EMBL/GenBank/DDBJ databases">
        <title>Antibacterial properties of a collection of Vibrionaceae strains.</title>
        <authorList>
            <person name="Giubergia S."/>
        </authorList>
    </citation>
    <scope>NUCLEOTIDE SEQUENCE [LARGE SCALE GENOMIC DNA]</scope>
    <source>
        <strain evidence="5 6">S0821</strain>
    </source>
</reference>
<dbReference type="RefSeq" id="WP_055466454.1">
    <property type="nucleotide sequence ID" value="NZ_CAWQRI010000128.1"/>
</dbReference>
<dbReference type="GO" id="GO:0003700">
    <property type="term" value="F:DNA-binding transcription factor activity"/>
    <property type="evidence" value="ECO:0007669"/>
    <property type="project" value="InterPro"/>
</dbReference>
<gene>
    <name evidence="5" type="ORF">AMR76_14325</name>
</gene>
<protein>
    <submittedName>
        <fullName evidence="5">Transcriptional regulator</fullName>
    </submittedName>
</protein>
<dbReference type="SMART" id="SM00347">
    <property type="entry name" value="HTH_MARR"/>
    <property type="match status" value="1"/>
</dbReference>
<dbReference type="PANTHER" id="PTHR42756">
    <property type="entry name" value="TRANSCRIPTIONAL REGULATOR, MARR"/>
    <property type="match status" value="1"/>
</dbReference>
<keyword evidence="3" id="KW-0804">Transcription</keyword>
<dbReference type="PANTHER" id="PTHR42756:SF1">
    <property type="entry name" value="TRANSCRIPTIONAL REPRESSOR OF EMRAB OPERON"/>
    <property type="match status" value="1"/>
</dbReference>
<organism evidence="5 6">
    <name type="scientific">Vibrio furnissii</name>
    <dbReference type="NCBI Taxonomy" id="29494"/>
    <lineage>
        <taxon>Bacteria</taxon>
        <taxon>Pseudomonadati</taxon>
        <taxon>Pseudomonadota</taxon>
        <taxon>Gammaproteobacteria</taxon>
        <taxon>Vibrionales</taxon>
        <taxon>Vibrionaceae</taxon>
        <taxon>Vibrio</taxon>
    </lineage>
</organism>
<dbReference type="Proteomes" id="UP000051221">
    <property type="component" value="Unassembled WGS sequence"/>
</dbReference>
<evidence type="ECO:0000256" key="3">
    <source>
        <dbReference type="ARBA" id="ARBA00023163"/>
    </source>
</evidence>
<evidence type="ECO:0000259" key="4">
    <source>
        <dbReference type="PROSITE" id="PS50995"/>
    </source>
</evidence>
<dbReference type="GO" id="GO:0003677">
    <property type="term" value="F:DNA binding"/>
    <property type="evidence" value="ECO:0007669"/>
    <property type="project" value="UniProtKB-KW"/>
</dbReference>
<accession>A0A0Q2N0C5</accession>
<dbReference type="Gene3D" id="1.10.10.10">
    <property type="entry name" value="Winged helix-like DNA-binding domain superfamily/Winged helix DNA-binding domain"/>
    <property type="match status" value="1"/>
</dbReference>
<evidence type="ECO:0000256" key="2">
    <source>
        <dbReference type="ARBA" id="ARBA00023125"/>
    </source>
</evidence>
<keyword evidence="2" id="KW-0238">DNA-binding</keyword>
<dbReference type="Pfam" id="PF01047">
    <property type="entry name" value="MarR"/>
    <property type="match status" value="1"/>
</dbReference>
<evidence type="ECO:0000256" key="1">
    <source>
        <dbReference type="ARBA" id="ARBA00023015"/>
    </source>
</evidence>
<name>A0A0Q2N0C5_VIBFU</name>
<comment type="caution">
    <text evidence="5">The sequence shown here is derived from an EMBL/GenBank/DDBJ whole genome shotgun (WGS) entry which is preliminary data.</text>
</comment>
<dbReference type="AlphaFoldDB" id="A0A0Q2N0C5"/>
<sequence length="140" mass="15825">MSRHKFGIQFSIAARLWRRHLDQRLAQAGIKDISWAPLLHLDEFGDGISQKELAASVGMEGSTLVRLLDTLEQKGQIERQADTHDRRAKRIFLTAAGREHVVSLRAELLAIETDMLADVSDEQIEVMRQVLGGLITKFKH</sequence>
<feature type="domain" description="HTH marR-type" evidence="4">
    <location>
        <begin position="1"/>
        <end position="136"/>
    </location>
</feature>
<proteinExistence type="predicted"/>
<dbReference type="InterPro" id="IPR036388">
    <property type="entry name" value="WH-like_DNA-bd_sf"/>
</dbReference>
<dbReference type="InParanoid" id="A0A0Q2N0C5"/>
<dbReference type="PRINTS" id="PR00598">
    <property type="entry name" value="HTHMARR"/>
</dbReference>
<dbReference type="SUPFAM" id="SSF46785">
    <property type="entry name" value="Winged helix' DNA-binding domain"/>
    <property type="match status" value="1"/>
</dbReference>
<dbReference type="PROSITE" id="PS50995">
    <property type="entry name" value="HTH_MARR_2"/>
    <property type="match status" value="1"/>
</dbReference>
<evidence type="ECO:0000313" key="6">
    <source>
        <dbReference type="Proteomes" id="UP000051221"/>
    </source>
</evidence>
<keyword evidence="1" id="KW-0805">Transcription regulation</keyword>
<keyword evidence="6" id="KW-1185">Reference proteome</keyword>
<evidence type="ECO:0000313" key="5">
    <source>
        <dbReference type="EMBL" id="KQH85271.1"/>
    </source>
</evidence>
<dbReference type="EMBL" id="LKHS01000011">
    <property type="protein sequence ID" value="KQH85271.1"/>
    <property type="molecule type" value="Genomic_DNA"/>
</dbReference>